<accession>A0A4C1U1H5</accession>
<proteinExistence type="predicted"/>
<evidence type="ECO:0000313" key="2">
    <source>
        <dbReference type="Proteomes" id="UP000299102"/>
    </source>
</evidence>
<comment type="caution">
    <text evidence="1">The sequence shown here is derived from an EMBL/GenBank/DDBJ whole genome shotgun (WGS) entry which is preliminary data.</text>
</comment>
<keyword evidence="2" id="KW-1185">Reference proteome</keyword>
<protein>
    <submittedName>
        <fullName evidence="1">Uncharacterized protein</fullName>
    </submittedName>
</protein>
<dbReference type="EMBL" id="BGZK01000116">
    <property type="protein sequence ID" value="GBP20205.1"/>
    <property type="molecule type" value="Genomic_DNA"/>
</dbReference>
<gene>
    <name evidence="1" type="ORF">EVAR_82078_1</name>
</gene>
<sequence>MPEWKGRVPLTRSHCERITMHQMTSSFSREKAIHGGFPIIVKKNIKYEERPNFMSPSVERTIEVDCREIERLVLTSCSDDGSCAHTPKDDGWCPSIPEECSHDDSLLRWNFSTMSNHGIETLDMGCSKDGSLIYFTAAVFKRGTMHLFFIEQ</sequence>
<dbReference type="AlphaFoldDB" id="A0A4C1U1H5"/>
<dbReference type="Proteomes" id="UP000299102">
    <property type="component" value="Unassembled WGS sequence"/>
</dbReference>
<reference evidence="1 2" key="1">
    <citation type="journal article" date="2019" name="Commun. Biol.">
        <title>The bagworm genome reveals a unique fibroin gene that provides high tensile strength.</title>
        <authorList>
            <person name="Kono N."/>
            <person name="Nakamura H."/>
            <person name="Ohtoshi R."/>
            <person name="Tomita M."/>
            <person name="Numata K."/>
            <person name="Arakawa K."/>
        </authorList>
    </citation>
    <scope>NUCLEOTIDE SEQUENCE [LARGE SCALE GENOMIC DNA]</scope>
</reference>
<dbReference type="OrthoDB" id="414730at2759"/>
<name>A0A4C1U1H5_EUMVA</name>
<evidence type="ECO:0000313" key="1">
    <source>
        <dbReference type="EMBL" id="GBP20205.1"/>
    </source>
</evidence>
<organism evidence="1 2">
    <name type="scientific">Eumeta variegata</name>
    <name type="common">Bagworm moth</name>
    <name type="synonym">Eumeta japonica</name>
    <dbReference type="NCBI Taxonomy" id="151549"/>
    <lineage>
        <taxon>Eukaryota</taxon>
        <taxon>Metazoa</taxon>
        <taxon>Ecdysozoa</taxon>
        <taxon>Arthropoda</taxon>
        <taxon>Hexapoda</taxon>
        <taxon>Insecta</taxon>
        <taxon>Pterygota</taxon>
        <taxon>Neoptera</taxon>
        <taxon>Endopterygota</taxon>
        <taxon>Lepidoptera</taxon>
        <taxon>Glossata</taxon>
        <taxon>Ditrysia</taxon>
        <taxon>Tineoidea</taxon>
        <taxon>Psychidae</taxon>
        <taxon>Oiketicinae</taxon>
        <taxon>Eumeta</taxon>
    </lineage>
</organism>